<dbReference type="PROSITE" id="PS50914">
    <property type="entry name" value="BON"/>
    <property type="match status" value="1"/>
</dbReference>
<feature type="compositionally biased region" description="Basic and acidic residues" evidence="1">
    <location>
        <begin position="186"/>
        <end position="198"/>
    </location>
</feature>
<feature type="region of interest" description="Disordered" evidence="1">
    <location>
        <begin position="339"/>
        <end position="464"/>
    </location>
</feature>
<feature type="compositionally biased region" description="Low complexity" evidence="1">
    <location>
        <begin position="387"/>
        <end position="407"/>
    </location>
</feature>
<dbReference type="AlphaFoldDB" id="A0A6N1AV63"/>
<evidence type="ECO:0000313" key="3">
    <source>
        <dbReference type="EMBL" id="QKS53174.1"/>
    </source>
</evidence>
<dbReference type="PANTHER" id="PTHR34606:SF15">
    <property type="entry name" value="BON DOMAIN-CONTAINING PROTEIN"/>
    <property type="match status" value="1"/>
</dbReference>
<feature type="region of interest" description="Disordered" evidence="1">
    <location>
        <begin position="1"/>
        <end position="260"/>
    </location>
</feature>
<feature type="compositionally biased region" description="Basic and acidic residues" evidence="1">
    <location>
        <begin position="1"/>
        <end position="29"/>
    </location>
</feature>
<evidence type="ECO:0000256" key="1">
    <source>
        <dbReference type="SAM" id="MobiDB-lite"/>
    </source>
</evidence>
<name>A0A6N1AV63_9PROT</name>
<feature type="compositionally biased region" description="Low complexity" evidence="1">
    <location>
        <begin position="435"/>
        <end position="464"/>
    </location>
</feature>
<feature type="compositionally biased region" description="Basic and acidic residues" evidence="1">
    <location>
        <begin position="56"/>
        <end position="66"/>
    </location>
</feature>
<dbReference type="Pfam" id="PF04972">
    <property type="entry name" value="BON"/>
    <property type="match status" value="1"/>
</dbReference>
<evidence type="ECO:0000313" key="4">
    <source>
        <dbReference type="Proteomes" id="UP000509702"/>
    </source>
</evidence>
<dbReference type="Gene3D" id="3.30.1340.30">
    <property type="match status" value="1"/>
</dbReference>
<dbReference type="InterPro" id="IPR051686">
    <property type="entry name" value="Lipoprotein_DolP"/>
</dbReference>
<dbReference type="InterPro" id="IPR007055">
    <property type="entry name" value="BON_dom"/>
</dbReference>
<feature type="compositionally biased region" description="Polar residues" evidence="1">
    <location>
        <begin position="359"/>
        <end position="371"/>
    </location>
</feature>
<feature type="compositionally biased region" description="Gly residues" evidence="1">
    <location>
        <begin position="421"/>
        <end position="434"/>
    </location>
</feature>
<feature type="domain" description="BON" evidence="2">
    <location>
        <begin position="304"/>
        <end position="372"/>
    </location>
</feature>
<feature type="compositionally biased region" description="Basic and acidic residues" evidence="1">
    <location>
        <begin position="302"/>
        <end position="313"/>
    </location>
</feature>
<feature type="region of interest" description="Disordered" evidence="1">
    <location>
        <begin position="273"/>
        <end position="313"/>
    </location>
</feature>
<dbReference type="OrthoDB" id="680465at2"/>
<feature type="compositionally biased region" description="Basic and acidic residues" evidence="1">
    <location>
        <begin position="214"/>
        <end position="260"/>
    </location>
</feature>
<reference evidence="3 4" key="1">
    <citation type="submission" date="2020-06" db="EMBL/GenBank/DDBJ databases">
        <title>Complete genome of Azosprillum oryzae KACC14407.</title>
        <authorList>
            <person name="Kim M."/>
            <person name="Park Y.-J."/>
            <person name="Shin J.-H."/>
        </authorList>
    </citation>
    <scope>NUCLEOTIDE SEQUENCE [LARGE SCALE GENOMIC DNA]</scope>
    <source>
        <strain evidence="3 4">KACC 14407</strain>
    </source>
</reference>
<feature type="compositionally biased region" description="Basic and acidic residues" evidence="1">
    <location>
        <begin position="156"/>
        <end position="174"/>
    </location>
</feature>
<dbReference type="KEGG" id="aoz:HUE56_15680"/>
<organism evidence="3 4">
    <name type="scientific">Azospirillum oryzae</name>
    <dbReference type="NCBI Taxonomy" id="286727"/>
    <lineage>
        <taxon>Bacteria</taxon>
        <taxon>Pseudomonadati</taxon>
        <taxon>Pseudomonadota</taxon>
        <taxon>Alphaproteobacteria</taxon>
        <taxon>Rhodospirillales</taxon>
        <taxon>Azospirillaceae</taxon>
        <taxon>Azospirillum</taxon>
    </lineage>
</organism>
<sequence>MAQYENRWRGEGRDWRDDDREPNRHRDWGEGPQRSGVYGQDDDHRHESMYRPQAHRHQDDQGRSYRDAGYGGHVGNESGSYGRESRFDSDDRRGDTSRETERVYDRNFGGGRDMNRGGYGAGYGGRSGGSGYGGYAGAGNAGTEGNYTSRDIGSADYRDRDYGVRPYGENDRGVRGRGSLGYGGREYGERDDRNRDYGSRGYGSQGGYGVGYGSDDRNRSWGEDRGTMFRGGEGRRDYGGGYADDRYERRGDDRGRNRDRGFWEQAGDEIASWFGDDDAERRRHEDERRAAQHRGRGPRGYSRSDDRVREDVSDRLTDDAYVDASDIEVTVSGGEVTLTGMVPDRHTKRRAEDVAESVSGVTHVQNNLRVRSQTGSQGGTGWGSSTGAGASAMATAGSGTTSGSMSGTTGGHQGSDTTTGTAGGLGAGTSGGPAGASAGTGSMAGSTTGVTGSSGTGRSPTTRS</sequence>
<feature type="compositionally biased region" description="Basic and acidic residues" evidence="1">
    <location>
        <begin position="279"/>
        <end position="290"/>
    </location>
</feature>
<dbReference type="Proteomes" id="UP000509702">
    <property type="component" value="Chromosome"/>
</dbReference>
<dbReference type="InterPro" id="IPR047800">
    <property type="entry name" value="SWFGD_dom"/>
</dbReference>
<dbReference type="EMBL" id="CP054619">
    <property type="protein sequence ID" value="QKS53174.1"/>
    <property type="molecule type" value="Genomic_DNA"/>
</dbReference>
<dbReference type="NCBIfam" id="NF033157">
    <property type="entry name" value="SWFGD_domain"/>
    <property type="match status" value="1"/>
</dbReference>
<dbReference type="InterPro" id="IPR014004">
    <property type="entry name" value="Transpt-assoc_nodulatn_dom_bac"/>
</dbReference>
<keyword evidence="4" id="KW-1185">Reference proteome</keyword>
<feature type="compositionally biased region" description="Basic and acidic residues" evidence="1">
    <location>
        <begin position="83"/>
        <end position="105"/>
    </location>
</feature>
<dbReference type="PANTHER" id="PTHR34606">
    <property type="entry name" value="BON DOMAIN-CONTAINING PROTEIN"/>
    <property type="match status" value="1"/>
</dbReference>
<accession>A0A6N1AV63</accession>
<feature type="compositionally biased region" description="Gly residues" evidence="1">
    <location>
        <begin position="376"/>
        <end position="386"/>
    </location>
</feature>
<evidence type="ECO:0000259" key="2">
    <source>
        <dbReference type="PROSITE" id="PS50914"/>
    </source>
</evidence>
<feature type="compositionally biased region" description="Gly residues" evidence="1">
    <location>
        <begin position="176"/>
        <end position="185"/>
    </location>
</feature>
<protein>
    <submittedName>
        <fullName evidence="3">BON domain-containing protein</fullName>
    </submittedName>
</protein>
<dbReference type="SMART" id="SM00749">
    <property type="entry name" value="BON"/>
    <property type="match status" value="1"/>
</dbReference>
<feature type="compositionally biased region" description="Gly residues" evidence="1">
    <location>
        <begin position="200"/>
        <end position="212"/>
    </location>
</feature>
<feature type="compositionally biased region" description="Gly residues" evidence="1">
    <location>
        <begin position="108"/>
        <end position="142"/>
    </location>
</feature>
<proteinExistence type="predicted"/>
<gene>
    <name evidence="3" type="ORF">HUE56_15680</name>
</gene>